<feature type="transmembrane region" description="Helical" evidence="6">
    <location>
        <begin position="142"/>
        <end position="161"/>
    </location>
</feature>
<feature type="transmembrane region" description="Helical" evidence="6">
    <location>
        <begin position="38"/>
        <end position="61"/>
    </location>
</feature>
<organism evidence="8 9">
    <name type="scientific">Ostreobium quekettii</name>
    <dbReference type="NCBI Taxonomy" id="121088"/>
    <lineage>
        <taxon>Eukaryota</taxon>
        <taxon>Viridiplantae</taxon>
        <taxon>Chlorophyta</taxon>
        <taxon>core chlorophytes</taxon>
        <taxon>Ulvophyceae</taxon>
        <taxon>TCBD clade</taxon>
        <taxon>Bryopsidales</taxon>
        <taxon>Ostreobineae</taxon>
        <taxon>Ostreobiaceae</taxon>
        <taxon>Ostreobium</taxon>
    </lineage>
</organism>
<keyword evidence="4 6" id="KW-1133">Transmembrane helix</keyword>
<evidence type="ECO:0000256" key="2">
    <source>
        <dbReference type="ARBA" id="ARBA00007635"/>
    </source>
</evidence>
<dbReference type="SUPFAM" id="SSF103481">
    <property type="entry name" value="Multidrug resistance efflux transporter EmrE"/>
    <property type="match status" value="1"/>
</dbReference>
<dbReference type="Proteomes" id="UP000708148">
    <property type="component" value="Unassembled WGS sequence"/>
</dbReference>
<comment type="subcellular location">
    <subcellularLocation>
        <location evidence="1">Membrane</location>
        <topology evidence="1">Multi-pass membrane protein</topology>
    </subcellularLocation>
</comment>
<name>A0A8S1J3T9_9CHLO</name>
<keyword evidence="3 6" id="KW-0812">Transmembrane</keyword>
<feature type="domain" description="EamA" evidence="7">
    <location>
        <begin position="112"/>
        <end position="182"/>
    </location>
</feature>
<keyword evidence="5 6" id="KW-0472">Membrane</keyword>
<comment type="caution">
    <text evidence="8">The sequence shown here is derived from an EMBL/GenBank/DDBJ whole genome shotgun (WGS) entry which is preliminary data.</text>
</comment>
<keyword evidence="9" id="KW-1185">Reference proteome</keyword>
<evidence type="ECO:0000259" key="7">
    <source>
        <dbReference type="Pfam" id="PF00892"/>
    </source>
</evidence>
<dbReference type="InterPro" id="IPR037185">
    <property type="entry name" value="EmrE-like"/>
</dbReference>
<evidence type="ECO:0000256" key="5">
    <source>
        <dbReference type="ARBA" id="ARBA00023136"/>
    </source>
</evidence>
<evidence type="ECO:0000256" key="1">
    <source>
        <dbReference type="ARBA" id="ARBA00004141"/>
    </source>
</evidence>
<dbReference type="PANTHER" id="PTHR23051:SF0">
    <property type="entry name" value="SOLUTE CARRIER FAMILY 35 MEMBER F5"/>
    <property type="match status" value="1"/>
</dbReference>
<evidence type="ECO:0000256" key="4">
    <source>
        <dbReference type="ARBA" id="ARBA00022989"/>
    </source>
</evidence>
<accession>A0A8S1J3T9</accession>
<dbReference type="GO" id="GO:0016020">
    <property type="term" value="C:membrane"/>
    <property type="evidence" value="ECO:0007669"/>
    <property type="project" value="UniProtKB-SubCell"/>
</dbReference>
<proteinExistence type="inferred from homology"/>
<evidence type="ECO:0000313" key="8">
    <source>
        <dbReference type="EMBL" id="CAD7701755.1"/>
    </source>
</evidence>
<gene>
    <name evidence="8" type="ORF">OSTQU699_LOCUS7112</name>
</gene>
<feature type="transmembrane region" description="Helical" evidence="6">
    <location>
        <begin position="12"/>
        <end position="32"/>
    </location>
</feature>
<evidence type="ECO:0000256" key="6">
    <source>
        <dbReference type="SAM" id="Phobius"/>
    </source>
</evidence>
<comment type="similarity">
    <text evidence="2">Belongs to the drug/metabolite transporter (DMT) superfamily. Plant drug/metabolite exporter (P-DME) (TC 2.A.7.4) family.</text>
</comment>
<dbReference type="OrthoDB" id="1436450at2759"/>
<evidence type="ECO:0000313" key="9">
    <source>
        <dbReference type="Proteomes" id="UP000708148"/>
    </source>
</evidence>
<dbReference type="AlphaFoldDB" id="A0A8S1J3T9"/>
<dbReference type="Pfam" id="PF00892">
    <property type="entry name" value="EamA"/>
    <property type="match status" value="1"/>
</dbReference>
<evidence type="ECO:0000256" key="3">
    <source>
        <dbReference type="ARBA" id="ARBA00022692"/>
    </source>
</evidence>
<dbReference type="InterPro" id="IPR000620">
    <property type="entry name" value="EamA_dom"/>
</dbReference>
<feature type="transmembrane region" description="Helical" evidence="6">
    <location>
        <begin position="112"/>
        <end position="130"/>
    </location>
</feature>
<sequence length="183" mass="20749">MSGLARARRDRILGLSFVLCVALIWVAGSFIVKDIENQLPAAVVTYVANALLVVLLPAAKFREWMKARRRRCDEKHTFVEEERDALVDERSSVEEWRDANAPPIKRMTESQVIVTAVMIAPLWWLAQFTFNQSLHHTSVTSNTIISSSSTLFTYLLSLWFLREPFVAHKLGGVFVCVLGRMLA</sequence>
<reference evidence="8" key="1">
    <citation type="submission" date="2020-12" db="EMBL/GenBank/DDBJ databases">
        <authorList>
            <person name="Iha C."/>
        </authorList>
    </citation>
    <scope>NUCLEOTIDE SEQUENCE</scope>
</reference>
<protein>
    <recommendedName>
        <fullName evidence="7">EamA domain-containing protein</fullName>
    </recommendedName>
</protein>
<dbReference type="PANTHER" id="PTHR23051">
    <property type="entry name" value="SOLUTE CARRIER FAMILY 35, MEMBER F5"/>
    <property type="match status" value="1"/>
</dbReference>
<dbReference type="EMBL" id="CAJHUC010001627">
    <property type="protein sequence ID" value="CAD7701755.1"/>
    <property type="molecule type" value="Genomic_DNA"/>
</dbReference>